<dbReference type="Pfam" id="PF04266">
    <property type="entry name" value="ASCH"/>
    <property type="match status" value="1"/>
</dbReference>
<dbReference type="Gene3D" id="3.10.400.10">
    <property type="entry name" value="Sulfate adenylyltransferase"/>
    <property type="match status" value="1"/>
</dbReference>
<dbReference type="Proteomes" id="UP000287239">
    <property type="component" value="Unassembled WGS sequence"/>
</dbReference>
<protein>
    <recommendedName>
        <fullName evidence="1">ASCH domain-containing protein</fullName>
    </recommendedName>
</protein>
<organism evidence="2 3">
    <name type="scientific">Vagococcus salmoninarum</name>
    <dbReference type="NCBI Taxonomy" id="2739"/>
    <lineage>
        <taxon>Bacteria</taxon>
        <taxon>Bacillati</taxon>
        <taxon>Bacillota</taxon>
        <taxon>Bacilli</taxon>
        <taxon>Lactobacillales</taxon>
        <taxon>Enterococcaceae</taxon>
        <taxon>Vagococcus</taxon>
    </lineage>
</organism>
<dbReference type="AlphaFoldDB" id="A0A429ZCG3"/>
<dbReference type="InterPro" id="IPR015947">
    <property type="entry name" value="PUA-like_sf"/>
</dbReference>
<dbReference type="InterPro" id="IPR009326">
    <property type="entry name" value="DUF984"/>
</dbReference>
<evidence type="ECO:0000313" key="2">
    <source>
        <dbReference type="EMBL" id="RST91370.1"/>
    </source>
</evidence>
<evidence type="ECO:0000313" key="3">
    <source>
        <dbReference type="Proteomes" id="UP000287239"/>
    </source>
</evidence>
<evidence type="ECO:0000259" key="1">
    <source>
        <dbReference type="SMART" id="SM01022"/>
    </source>
</evidence>
<dbReference type="OrthoDB" id="9807542at2"/>
<keyword evidence="3" id="KW-1185">Reference proteome</keyword>
<proteinExistence type="predicted"/>
<sequence>MKLLKIGGKTMTYFSEIVAFGSSESEQTHLAQLVLQGDKIATSSLAELYPLRQLPLSKIGDIWQIQDGQQHVICYVQVTNVLEQPFGKIDSTFAIAEGDGSYANWYQIHETYYTKLLKKHGVTLTNQTPLICTWFTLIPDPSLSL</sequence>
<name>A0A429ZCG3_9ENTE</name>
<gene>
    <name evidence="2" type="ORF">CBF35_14260</name>
</gene>
<feature type="domain" description="ASCH" evidence="1">
    <location>
        <begin position="18"/>
        <end position="139"/>
    </location>
</feature>
<dbReference type="EMBL" id="NGJU01000030">
    <property type="protein sequence ID" value="RST91370.1"/>
    <property type="molecule type" value="Genomic_DNA"/>
</dbReference>
<reference evidence="2 3" key="1">
    <citation type="submission" date="2017-05" db="EMBL/GenBank/DDBJ databases">
        <title>Vagococcus spp. assemblies.</title>
        <authorList>
            <person name="Gulvik C.A."/>
        </authorList>
    </citation>
    <scope>NUCLEOTIDE SEQUENCE [LARGE SCALE GENOMIC DNA]</scope>
    <source>
        <strain evidence="2 3">NCFB 2777</strain>
    </source>
</reference>
<dbReference type="SMART" id="SM01022">
    <property type="entry name" value="ASCH"/>
    <property type="match status" value="1"/>
</dbReference>
<accession>A0A429ZCG3</accession>
<dbReference type="SUPFAM" id="SSF88697">
    <property type="entry name" value="PUA domain-like"/>
    <property type="match status" value="1"/>
</dbReference>
<dbReference type="PANTHER" id="PTHR39203:SF1">
    <property type="entry name" value="CYTOPLASMIC PROTEIN"/>
    <property type="match status" value="1"/>
</dbReference>
<dbReference type="PANTHER" id="PTHR39203">
    <property type="entry name" value="CYTOPLASMIC PROTEIN-RELATED"/>
    <property type="match status" value="1"/>
</dbReference>
<dbReference type="InterPro" id="IPR007374">
    <property type="entry name" value="ASCH_domain"/>
</dbReference>
<comment type="caution">
    <text evidence="2">The sequence shown here is derived from an EMBL/GenBank/DDBJ whole genome shotgun (WGS) entry which is preliminary data.</text>
</comment>